<dbReference type="Proteomes" id="UP000184001">
    <property type="component" value="Unassembled WGS sequence"/>
</dbReference>
<name>A0A8G2CB12_9BACT</name>
<dbReference type="AlphaFoldDB" id="A0A8G2CB12"/>
<sequence length="136" mass="15347">MKAKTYRIGEAATLLNLKPYVLRFWETEFKQLIPIRTQKGQRMYSEQNILLLRAIRHLLYERGLTIEGARKVLGQYEEIHGSITGPEFPGPEIEAFCAGSGTEKPLYGTEASGAIDVEEIITELASLRDLLITGRH</sequence>
<reference evidence="4 5" key="1">
    <citation type="submission" date="2016-11" db="EMBL/GenBank/DDBJ databases">
        <authorList>
            <person name="Varghese N."/>
            <person name="Submissions S."/>
        </authorList>
    </citation>
    <scope>NUCLEOTIDE SEQUENCE [LARGE SCALE GENOMIC DNA]</scope>
    <source>
        <strain evidence="4 5">DSM 17919</strain>
    </source>
</reference>
<dbReference type="PANTHER" id="PTHR30204">
    <property type="entry name" value="REDOX-CYCLING DRUG-SENSING TRANSCRIPTIONAL ACTIVATOR SOXR"/>
    <property type="match status" value="1"/>
</dbReference>
<dbReference type="PROSITE" id="PS50937">
    <property type="entry name" value="HTH_MERR_2"/>
    <property type="match status" value="1"/>
</dbReference>
<organism evidence="4 5">
    <name type="scientific">Halodesulfovibrio aestuarii</name>
    <dbReference type="NCBI Taxonomy" id="126333"/>
    <lineage>
        <taxon>Bacteria</taxon>
        <taxon>Pseudomonadati</taxon>
        <taxon>Thermodesulfobacteriota</taxon>
        <taxon>Desulfovibrionia</taxon>
        <taxon>Desulfovibrionales</taxon>
        <taxon>Desulfovibrionaceae</taxon>
        <taxon>Halodesulfovibrio</taxon>
    </lineage>
</organism>
<dbReference type="CDD" id="cd04765">
    <property type="entry name" value="HTH_MlrA-like_sg2"/>
    <property type="match status" value="1"/>
</dbReference>
<evidence type="ECO:0000256" key="1">
    <source>
        <dbReference type="ARBA" id="ARBA00023125"/>
    </source>
</evidence>
<evidence type="ECO:0000313" key="6">
    <source>
        <dbReference type="Proteomes" id="UP001568358"/>
    </source>
</evidence>
<dbReference type="Gene3D" id="1.10.1660.10">
    <property type="match status" value="1"/>
</dbReference>
<gene>
    <name evidence="3" type="ORF">AB2Z07_10770</name>
    <name evidence="4" type="ORF">SAMN05660830_02468</name>
</gene>
<evidence type="ECO:0000259" key="2">
    <source>
        <dbReference type="PROSITE" id="PS50937"/>
    </source>
</evidence>
<dbReference type="Pfam" id="PF13411">
    <property type="entry name" value="MerR_1"/>
    <property type="match status" value="1"/>
</dbReference>
<dbReference type="InterPro" id="IPR047057">
    <property type="entry name" value="MerR_fam"/>
</dbReference>
<dbReference type="GO" id="GO:0003677">
    <property type="term" value="F:DNA binding"/>
    <property type="evidence" value="ECO:0007669"/>
    <property type="project" value="UniProtKB-KW"/>
</dbReference>
<dbReference type="InterPro" id="IPR009061">
    <property type="entry name" value="DNA-bd_dom_put_sf"/>
</dbReference>
<feature type="domain" description="HTH merR-type" evidence="2">
    <location>
        <begin position="5"/>
        <end position="75"/>
    </location>
</feature>
<dbReference type="SMART" id="SM00422">
    <property type="entry name" value="HTH_MERR"/>
    <property type="match status" value="1"/>
</dbReference>
<dbReference type="PANTHER" id="PTHR30204:SF15">
    <property type="entry name" value="BLL5018 PROTEIN"/>
    <property type="match status" value="1"/>
</dbReference>
<evidence type="ECO:0000313" key="5">
    <source>
        <dbReference type="Proteomes" id="UP000184001"/>
    </source>
</evidence>
<dbReference type="InterPro" id="IPR000551">
    <property type="entry name" value="MerR-type_HTH_dom"/>
</dbReference>
<proteinExistence type="predicted"/>
<keyword evidence="6" id="KW-1185">Reference proteome</keyword>
<dbReference type="EMBL" id="JBFSOO010000007">
    <property type="protein sequence ID" value="MEZ6854004.1"/>
    <property type="molecule type" value="Genomic_DNA"/>
</dbReference>
<dbReference type="Proteomes" id="UP001568358">
    <property type="component" value="Unassembled WGS sequence"/>
</dbReference>
<dbReference type="GO" id="GO:0003700">
    <property type="term" value="F:DNA-binding transcription factor activity"/>
    <property type="evidence" value="ECO:0007669"/>
    <property type="project" value="InterPro"/>
</dbReference>
<reference evidence="3 6" key="2">
    <citation type="submission" date="2024-07" db="EMBL/GenBank/DDBJ databases">
        <title>Active virus-host system and metabolic interactions in a Lokiarchaeon culture.</title>
        <authorList>
            <person name="Ponce Toledo R.I."/>
            <person name="Rodrigues Oliveira T."/>
            <person name="Schleper C."/>
        </authorList>
    </citation>
    <scope>NUCLEOTIDE SEQUENCE [LARGE SCALE GENOMIC DNA]</scope>
    <source>
        <strain evidence="3 6">B35</strain>
    </source>
</reference>
<dbReference type="EMBL" id="FQZR01000006">
    <property type="protein sequence ID" value="SHJ45736.1"/>
    <property type="molecule type" value="Genomic_DNA"/>
</dbReference>
<dbReference type="SUPFAM" id="SSF46955">
    <property type="entry name" value="Putative DNA-binding domain"/>
    <property type="match status" value="1"/>
</dbReference>
<evidence type="ECO:0000313" key="4">
    <source>
        <dbReference type="EMBL" id="SHJ45736.1"/>
    </source>
</evidence>
<evidence type="ECO:0000313" key="3">
    <source>
        <dbReference type="EMBL" id="MEZ6854004.1"/>
    </source>
</evidence>
<keyword evidence="1" id="KW-0238">DNA-binding</keyword>
<comment type="caution">
    <text evidence="4">The sequence shown here is derived from an EMBL/GenBank/DDBJ whole genome shotgun (WGS) entry which is preliminary data.</text>
</comment>
<dbReference type="RefSeq" id="WP_019999709.1">
    <property type="nucleotide sequence ID" value="NZ_CP192217.1"/>
</dbReference>
<protein>
    <submittedName>
        <fullName evidence="3">MerR family transcriptional regulator</fullName>
    </submittedName>
    <submittedName>
        <fullName evidence="4">Transcriptional regulator, MerR family</fullName>
    </submittedName>
</protein>
<accession>A0A8G2CB12</accession>